<name>A0A0H3L1A2_PANAA</name>
<protein>
    <submittedName>
        <fullName evidence="1">Uncharacterized protein</fullName>
    </submittedName>
</protein>
<gene>
    <name evidence="1" type="ordered locus">PAJ_3021</name>
</gene>
<reference evidence="2" key="1">
    <citation type="journal article" date="2012" name="Appl. Microbiol. Biotechnol.">
        <title>The complete genome sequence of Pantoea ananatis AJ13355, an organism with great biotechnological potential.</title>
        <authorList>
            <person name="Hara Y."/>
            <person name="Kadotani N."/>
            <person name="Izui H."/>
            <person name="Katashkina J.I."/>
            <person name="Kuvaeva T.M."/>
            <person name="Andreeva I.G."/>
            <person name="Golubeva L.I."/>
            <person name="Malko D.B."/>
            <person name="Makeev V.J."/>
            <person name="Mashko S.V."/>
            <person name="Kozlov Y.I."/>
        </authorList>
    </citation>
    <scope>NUCLEOTIDE SEQUENCE [LARGE SCALE GENOMIC DNA]</scope>
    <source>
        <strain evidence="2">AJ13355</strain>
    </source>
</reference>
<dbReference type="eggNOG" id="ENOG502Z8ZN">
    <property type="taxonomic scope" value="Bacteria"/>
</dbReference>
<dbReference type="Proteomes" id="UP000006690">
    <property type="component" value="Chromosome"/>
</dbReference>
<dbReference type="HOGENOM" id="CLU_590316_0_0_6"/>
<evidence type="ECO:0000313" key="1">
    <source>
        <dbReference type="EMBL" id="BAK13101.1"/>
    </source>
</evidence>
<dbReference type="PATRIC" id="fig|932677.3.peg.3507"/>
<dbReference type="AlphaFoldDB" id="A0A0H3L1A2"/>
<accession>A0A0H3L1A2</accession>
<proteinExistence type="predicted"/>
<evidence type="ECO:0000313" key="2">
    <source>
        <dbReference type="Proteomes" id="UP000006690"/>
    </source>
</evidence>
<dbReference type="EMBL" id="AP012032">
    <property type="protein sequence ID" value="BAK13101.1"/>
    <property type="molecule type" value="Genomic_DNA"/>
</dbReference>
<sequence>MSWRGCCRTVKKSPCAAARTGCTMSIRGVSATPSDLFWRVFSRRASMSKPPKGIARFDSAATMLLALANALHDRPFASPGQSPMLDRLLPSLDRLPTRLREWGYAVSGLAEGISHKQASELDVEGIAEWMVSTYPQRDYPAAFVGATNGAMVHLAAAMGTPWLPQTFLCPVRVQQSDPDDAQSEFENGKAVAAALLATWPKLAVHHMQDPSQDRLLLEKMHYFRLKLRDMPLAFNEFLLGGLPAGSTLFINHCTRQWPVTRTSDRSFFQFGAPGGATEKEYLQGGPRVAEYLARAGVDRARWEPPAITDHVPEAEWGLDGYLISPLKKLAEAQRWRLMEIRYDHPEALSFVVAEIYRDWYLAAGILPARLTVDSFLLMDPWCSMQQHAIPFWLMFPSVPSADALQRFLEKQPPFNHIDMMLYSHGTDSIGLADVDRWKQLLAFAREEGALVGVDETRFPHDFATFSRFDSALRERAPLLPAPPPLSIDKAIAGIQRYGARHGVTLHPLT</sequence>
<dbReference type="KEGG" id="paj:PAJ_3021"/>
<organism evidence="1 2">
    <name type="scientific">Pantoea ananatis (strain AJ13355)</name>
    <dbReference type="NCBI Taxonomy" id="932677"/>
    <lineage>
        <taxon>Bacteria</taxon>
        <taxon>Pseudomonadati</taxon>
        <taxon>Pseudomonadota</taxon>
        <taxon>Gammaproteobacteria</taxon>
        <taxon>Enterobacterales</taxon>
        <taxon>Erwiniaceae</taxon>
        <taxon>Pantoea</taxon>
    </lineage>
</organism>